<dbReference type="Proteomes" id="UP000230069">
    <property type="component" value="Unassembled WGS sequence"/>
</dbReference>
<gene>
    <name evidence="3" type="ORF">AQUCO_02600167v1</name>
</gene>
<reference evidence="3 4" key="1">
    <citation type="submission" date="2017-09" db="EMBL/GenBank/DDBJ databases">
        <title>WGS assembly of Aquilegia coerulea Goldsmith.</title>
        <authorList>
            <person name="Hodges S."/>
            <person name="Kramer E."/>
            <person name="Nordborg M."/>
            <person name="Tomkins J."/>
            <person name="Borevitz J."/>
            <person name="Derieg N."/>
            <person name="Yan J."/>
            <person name="Mihaltcheva S."/>
            <person name="Hayes R.D."/>
            <person name="Rokhsar D."/>
        </authorList>
    </citation>
    <scope>NUCLEOTIDE SEQUENCE [LARGE SCALE GENOMIC DNA]</scope>
    <source>
        <strain evidence="4">cv. Goldsmith</strain>
    </source>
</reference>
<evidence type="ECO:0000256" key="1">
    <source>
        <dbReference type="SAM" id="Coils"/>
    </source>
</evidence>
<dbReference type="AlphaFoldDB" id="A0A2G5D7M7"/>
<dbReference type="EMBL" id="KZ305043">
    <property type="protein sequence ID" value="PIA39519.1"/>
    <property type="molecule type" value="Genomic_DNA"/>
</dbReference>
<keyword evidence="2" id="KW-0472">Membrane</keyword>
<feature type="coiled-coil region" evidence="1">
    <location>
        <begin position="76"/>
        <end position="133"/>
    </location>
</feature>
<keyword evidence="1" id="KW-0175">Coiled coil</keyword>
<accession>A0A2G5D7M7</accession>
<dbReference type="InParanoid" id="A0A2G5D7M7"/>
<organism evidence="3 4">
    <name type="scientific">Aquilegia coerulea</name>
    <name type="common">Rocky mountain columbine</name>
    <dbReference type="NCBI Taxonomy" id="218851"/>
    <lineage>
        <taxon>Eukaryota</taxon>
        <taxon>Viridiplantae</taxon>
        <taxon>Streptophyta</taxon>
        <taxon>Embryophyta</taxon>
        <taxon>Tracheophyta</taxon>
        <taxon>Spermatophyta</taxon>
        <taxon>Magnoliopsida</taxon>
        <taxon>Ranunculales</taxon>
        <taxon>Ranunculaceae</taxon>
        <taxon>Thalictroideae</taxon>
        <taxon>Aquilegia</taxon>
    </lineage>
</organism>
<keyword evidence="4" id="KW-1185">Reference proteome</keyword>
<sequence length="177" mass="20441">MTILFLVPSIILTVKRFSSRCPWILANTVIEGLHCLSLVLIAICPLKHKPLSRSSNIFIKVILVISMPYVLISWYVMEREREHERAIEERRRYKEVLFKTTFNSVSNTLADAKDTVEENMANAEKLMADTDDMHVEESWTNNEYNEKMAHIDSQLTDLANTVAKLQTLASQMIKLRN</sequence>
<feature type="transmembrane region" description="Helical" evidence="2">
    <location>
        <begin position="28"/>
        <end position="46"/>
    </location>
</feature>
<evidence type="ECO:0000256" key="2">
    <source>
        <dbReference type="SAM" id="Phobius"/>
    </source>
</evidence>
<keyword evidence="2" id="KW-1133">Transmembrane helix</keyword>
<name>A0A2G5D7M7_AQUCA</name>
<feature type="transmembrane region" description="Helical" evidence="2">
    <location>
        <begin position="58"/>
        <end position="77"/>
    </location>
</feature>
<keyword evidence="2" id="KW-0812">Transmembrane</keyword>
<protein>
    <submittedName>
        <fullName evidence="3">Uncharacterized protein</fullName>
    </submittedName>
</protein>
<evidence type="ECO:0000313" key="4">
    <source>
        <dbReference type="Proteomes" id="UP000230069"/>
    </source>
</evidence>
<evidence type="ECO:0000313" key="3">
    <source>
        <dbReference type="EMBL" id="PIA39519.1"/>
    </source>
</evidence>
<proteinExistence type="predicted"/>